<evidence type="ECO:0000313" key="2">
    <source>
        <dbReference type="Proteomes" id="UP000829196"/>
    </source>
</evidence>
<sequence length="66" mass="7831">MLITTEKFLLISPKQIEGRLQIFRWFEEQNSELKDMSRLRILNVAEVCSNHVVAVSVTYEFLQIKF</sequence>
<proteinExistence type="predicted"/>
<protein>
    <submittedName>
        <fullName evidence="1">Uncharacterized protein</fullName>
    </submittedName>
</protein>
<organism evidence="1 2">
    <name type="scientific">Dendrobium nobile</name>
    <name type="common">Orchid</name>
    <dbReference type="NCBI Taxonomy" id="94219"/>
    <lineage>
        <taxon>Eukaryota</taxon>
        <taxon>Viridiplantae</taxon>
        <taxon>Streptophyta</taxon>
        <taxon>Embryophyta</taxon>
        <taxon>Tracheophyta</taxon>
        <taxon>Spermatophyta</taxon>
        <taxon>Magnoliopsida</taxon>
        <taxon>Liliopsida</taxon>
        <taxon>Asparagales</taxon>
        <taxon>Orchidaceae</taxon>
        <taxon>Epidendroideae</taxon>
        <taxon>Malaxideae</taxon>
        <taxon>Dendrobiinae</taxon>
        <taxon>Dendrobium</taxon>
    </lineage>
</organism>
<dbReference type="AlphaFoldDB" id="A0A8T3BUG2"/>
<comment type="caution">
    <text evidence="1">The sequence shown here is derived from an EMBL/GenBank/DDBJ whole genome shotgun (WGS) entry which is preliminary data.</text>
</comment>
<reference evidence="1" key="1">
    <citation type="journal article" date="2022" name="Front. Genet.">
        <title>Chromosome-Scale Assembly of the Dendrobium nobile Genome Provides Insights Into the Molecular Mechanism of the Biosynthesis of the Medicinal Active Ingredient of Dendrobium.</title>
        <authorList>
            <person name="Xu Q."/>
            <person name="Niu S.-C."/>
            <person name="Li K.-L."/>
            <person name="Zheng P.-J."/>
            <person name="Zhang X.-J."/>
            <person name="Jia Y."/>
            <person name="Liu Y."/>
            <person name="Niu Y.-X."/>
            <person name="Yu L.-H."/>
            <person name="Chen D.-F."/>
            <person name="Zhang G.-Q."/>
        </authorList>
    </citation>
    <scope>NUCLEOTIDE SEQUENCE</scope>
    <source>
        <tissue evidence="1">Leaf</tissue>
    </source>
</reference>
<gene>
    <name evidence="1" type="ORF">KFK09_006781</name>
</gene>
<evidence type="ECO:0000313" key="1">
    <source>
        <dbReference type="EMBL" id="KAI0519337.1"/>
    </source>
</evidence>
<accession>A0A8T3BUG2</accession>
<dbReference type="EMBL" id="JAGYWB010000006">
    <property type="protein sequence ID" value="KAI0519337.1"/>
    <property type="molecule type" value="Genomic_DNA"/>
</dbReference>
<dbReference type="Proteomes" id="UP000829196">
    <property type="component" value="Unassembled WGS sequence"/>
</dbReference>
<name>A0A8T3BUG2_DENNO</name>
<keyword evidence="2" id="KW-1185">Reference proteome</keyword>